<comment type="caution">
    <text evidence="10">The sequence shown here is derived from an EMBL/GenBank/DDBJ whole genome shotgun (WGS) entry which is preliminary data.</text>
</comment>
<dbReference type="InterPro" id="IPR001249">
    <property type="entry name" value="AcCoA_biotinCC"/>
</dbReference>
<keyword evidence="3 8" id="KW-0444">Lipid biosynthesis</keyword>
<evidence type="ECO:0000256" key="5">
    <source>
        <dbReference type="ARBA" id="ARBA00023098"/>
    </source>
</evidence>
<dbReference type="InterPro" id="IPR050709">
    <property type="entry name" value="Biotin_Carboxyl_Carrier/Decarb"/>
</dbReference>
<dbReference type="Pfam" id="PF00364">
    <property type="entry name" value="Biotin_lipoyl"/>
    <property type="match status" value="1"/>
</dbReference>
<dbReference type="InterPro" id="IPR011053">
    <property type="entry name" value="Single_hybrid_motif"/>
</dbReference>
<accession>A0ABW3VEB4</accession>
<dbReference type="PANTHER" id="PTHR45266:SF3">
    <property type="entry name" value="OXALOACETATE DECARBOXYLASE ALPHA CHAIN"/>
    <property type="match status" value="1"/>
</dbReference>
<dbReference type="RefSeq" id="WP_049803333.1">
    <property type="nucleotide sequence ID" value="NZ_BAABKS010000087.1"/>
</dbReference>
<evidence type="ECO:0000256" key="1">
    <source>
        <dbReference type="ARBA" id="ARBA00005194"/>
    </source>
</evidence>
<comment type="pathway">
    <text evidence="1 8">Lipid metabolism; fatty acid biosynthesis.</text>
</comment>
<evidence type="ECO:0000256" key="8">
    <source>
        <dbReference type="RuleBase" id="RU364072"/>
    </source>
</evidence>
<dbReference type="Proteomes" id="UP001597182">
    <property type="component" value="Unassembled WGS sequence"/>
</dbReference>
<dbReference type="PROSITE" id="PS00188">
    <property type="entry name" value="BIOTIN"/>
    <property type="match status" value="1"/>
</dbReference>
<reference evidence="11" key="1">
    <citation type="journal article" date="2019" name="Int. J. Syst. Evol. Microbiol.">
        <title>The Global Catalogue of Microorganisms (GCM) 10K type strain sequencing project: providing services to taxonomists for standard genome sequencing and annotation.</title>
        <authorList>
            <consortium name="The Broad Institute Genomics Platform"/>
            <consortium name="The Broad Institute Genome Sequencing Center for Infectious Disease"/>
            <person name="Wu L."/>
            <person name="Ma J."/>
        </authorList>
    </citation>
    <scope>NUCLEOTIDE SEQUENCE [LARGE SCALE GENOMIC DNA]</scope>
    <source>
        <strain evidence="11">CCUG 49018</strain>
    </source>
</reference>
<protein>
    <recommendedName>
        <fullName evidence="2 8">Biotin carboxyl carrier protein of acetyl-CoA carboxylase</fullName>
    </recommendedName>
</protein>
<dbReference type="InterPro" id="IPR001882">
    <property type="entry name" value="Biotin_BS"/>
</dbReference>
<evidence type="ECO:0000256" key="2">
    <source>
        <dbReference type="ARBA" id="ARBA00017562"/>
    </source>
</evidence>
<dbReference type="PANTHER" id="PTHR45266">
    <property type="entry name" value="OXALOACETATE DECARBOXYLASE ALPHA CHAIN"/>
    <property type="match status" value="1"/>
</dbReference>
<keyword evidence="4 8" id="KW-0276">Fatty acid metabolism</keyword>
<feature type="domain" description="Lipoyl-binding" evidence="9">
    <location>
        <begin position="2"/>
        <end position="84"/>
    </location>
</feature>
<dbReference type="Gene3D" id="2.40.50.100">
    <property type="match status" value="1"/>
</dbReference>
<keyword evidence="6 8" id="KW-0275">Fatty acid biosynthesis</keyword>
<keyword evidence="11" id="KW-1185">Reference proteome</keyword>
<evidence type="ECO:0000256" key="7">
    <source>
        <dbReference type="ARBA" id="ARBA00023267"/>
    </source>
</evidence>
<evidence type="ECO:0000256" key="3">
    <source>
        <dbReference type="ARBA" id="ARBA00022516"/>
    </source>
</evidence>
<gene>
    <name evidence="10" type="ORF">ACFQ34_09000</name>
</gene>
<dbReference type="SUPFAM" id="SSF51230">
    <property type="entry name" value="Single hybrid motif"/>
    <property type="match status" value="1"/>
</dbReference>
<keyword evidence="5 8" id="KW-0443">Lipid metabolism</keyword>
<dbReference type="PRINTS" id="PR01071">
    <property type="entry name" value="ACOABIOTINCC"/>
</dbReference>
<evidence type="ECO:0000256" key="4">
    <source>
        <dbReference type="ARBA" id="ARBA00022832"/>
    </source>
</evidence>
<evidence type="ECO:0000259" key="9">
    <source>
        <dbReference type="PROSITE" id="PS50968"/>
    </source>
</evidence>
<evidence type="ECO:0000313" key="10">
    <source>
        <dbReference type="EMBL" id="MFD1233417.1"/>
    </source>
</evidence>
<evidence type="ECO:0000256" key="6">
    <source>
        <dbReference type="ARBA" id="ARBA00023160"/>
    </source>
</evidence>
<dbReference type="PROSITE" id="PS50968">
    <property type="entry name" value="BIOTINYL_LIPOYL"/>
    <property type="match status" value="1"/>
</dbReference>
<dbReference type="EMBL" id="JBHTMB010000061">
    <property type="protein sequence ID" value="MFD1233417.1"/>
    <property type="molecule type" value="Genomic_DNA"/>
</dbReference>
<dbReference type="CDD" id="cd06850">
    <property type="entry name" value="biotinyl_domain"/>
    <property type="match status" value="1"/>
</dbReference>
<proteinExistence type="predicted"/>
<organism evidence="10 11">
    <name type="scientific">Pseudonocardia benzenivorans</name>
    <dbReference type="NCBI Taxonomy" id="228005"/>
    <lineage>
        <taxon>Bacteria</taxon>
        <taxon>Bacillati</taxon>
        <taxon>Actinomycetota</taxon>
        <taxon>Actinomycetes</taxon>
        <taxon>Pseudonocardiales</taxon>
        <taxon>Pseudonocardiaceae</taxon>
        <taxon>Pseudonocardia</taxon>
    </lineage>
</organism>
<comment type="function">
    <text evidence="8">This protein is a component of the acetyl coenzyme A carboxylase complex; first, biotin carboxylase catalyzes the carboxylation of the carrier protein and then the transcarboxylase transfers the carboxyl group to form malonyl-CoA.</text>
</comment>
<dbReference type="InterPro" id="IPR000089">
    <property type="entry name" value="Biotin_lipoyl"/>
</dbReference>
<evidence type="ECO:0000313" key="11">
    <source>
        <dbReference type="Proteomes" id="UP001597182"/>
    </source>
</evidence>
<sequence length="88" mass="9052">MTATAEDATTVVAPSPGLFWRAPSPGAPPFTDIGGHVEEGTALCIVEVMKLMNTLPAPVAGTVVEICAENGEQVDTGTPLFRIRADGS</sequence>
<keyword evidence="7 8" id="KW-0092">Biotin</keyword>
<name>A0ABW3VEB4_9PSEU</name>